<gene>
    <name evidence="2" type="ORF">PITCH_A190027</name>
</gene>
<keyword evidence="1" id="KW-0812">Transmembrane</keyword>
<accession>A0A445MVR7</accession>
<keyword evidence="1" id="KW-0472">Membrane</keyword>
<name>A0A445MVR7_9BACT</name>
<organism evidence="2">
    <name type="scientific">uncultured Desulfobacterium sp</name>
    <dbReference type="NCBI Taxonomy" id="201089"/>
    <lineage>
        <taxon>Bacteria</taxon>
        <taxon>Pseudomonadati</taxon>
        <taxon>Thermodesulfobacteriota</taxon>
        <taxon>Desulfobacteria</taxon>
        <taxon>Desulfobacterales</taxon>
        <taxon>Desulfobacteriaceae</taxon>
        <taxon>Desulfobacterium</taxon>
        <taxon>environmental samples</taxon>
    </lineage>
</organism>
<evidence type="ECO:0008006" key="3">
    <source>
        <dbReference type="Google" id="ProtNLM"/>
    </source>
</evidence>
<reference evidence="2" key="1">
    <citation type="submission" date="2018-01" db="EMBL/GenBank/DDBJ databases">
        <authorList>
            <person name="Regsiter A."/>
            <person name="William W."/>
        </authorList>
    </citation>
    <scope>NUCLEOTIDE SEQUENCE</scope>
    <source>
        <strain evidence="2">TRIP AH-1</strain>
    </source>
</reference>
<feature type="transmembrane region" description="Helical" evidence="1">
    <location>
        <begin position="47"/>
        <end position="70"/>
    </location>
</feature>
<evidence type="ECO:0000313" key="2">
    <source>
        <dbReference type="EMBL" id="SPD73451.1"/>
    </source>
</evidence>
<proteinExistence type="predicted"/>
<evidence type="ECO:0000256" key="1">
    <source>
        <dbReference type="SAM" id="Phobius"/>
    </source>
</evidence>
<dbReference type="AlphaFoldDB" id="A0A445MVR7"/>
<protein>
    <recommendedName>
        <fullName evidence="3">Lipopolysaccharide assembly protein A domain-containing protein</fullName>
    </recommendedName>
</protein>
<keyword evidence="1" id="KW-1133">Transmembrane helix</keyword>
<dbReference type="EMBL" id="OJIN01000101">
    <property type="protein sequence ID" value="SPD73451.1"/>
    <property type="molecule type" value="Genomic_DNA"/>
</dbReference>
<sequence length="113" mass="13115">MKYIKVLLISIVLVLAFVVAVQNYENLKTPLIFSIDLIFYRYESPKMSLASITVVAFLTGLIFMGLYGAAERFRMKKLIRSLREELRSRDKEFESIRNLSAPYETVQQEKVAE</sequence>